<dbReference type="AlphaFoldDB" id="C4J275"/>
<accession>C4J275</accession>
<proteinExistence type="evidence at transcript level"/>
<protein>
    <submittedName>
        <fullName evidence="1">Uncharacterized protein</fullName>
    </submittedName>
</protein>
<sequence>MFTDFFTMQVFVIVTKNSKTSCCSIIYEELTSIYRRTIQSLKAAIASGLKSVLSPNTLRTSAGVNSHVRWPALSPQKSSISDTRSKFRMVDICESLENLSLTGLWDISEKWLIRDRTSLSSWSPPSWLNLFCIIITSSLLTMKSMIKCTKES</sequence>
<dbReference type="EMBL" id="BT084922">
    <property type="protein sequence ID" value="ACR35275.1"/>
    <property type="molecule type" value="mRNA"/>
</dbReference>
<name>C4J275_MAIZE</name>
<organism evidence="1">
    <name type="scientific">Zea mays</name>
    <name type="common">Maize</name>
    <dbReference type="NCBI Taxonomy" id="4577"/>
    <lineage>
        <taxon>Eukaryota</taxon>
        <taxon>Viridiplantae</taxon>
        <taxon>Streptophyta</taxon>
        <taxon>Embryophyta</taxon>
        <taxon>Tracheophyta</taxon>
        <taxon>Spermatophyta</taxon>
        <taxon>Magnoliopsida</taxon>
        <taxon>Liliopsida</taxon>
        <taxon>Poales</taxon>
        <taxon>Poaceae</taxon>
        <taxon>PACMAD clade</taxon>
        <taxon>Panicoideae</taxon>
        <taxon>Andropogonodae</taxon>
        <taxon>Andropogoneae</taxon>
        <taxon>Tripsacinae</taxon>
        <taxon>Zea</taxon>
    </lineage>
</organism>
<reference evidence="1" key="2">
    <citation type="submission" date="2012-06" db="EMBL/GenBank/DDBJ databases">
        <authorList>
            <person name="Yu Y."/>
            <person name="Currie J."/>
            <person name="Lomeli R."/>
            <person name="Angelova A."/>
            <person name="Collura K."/>
            <person name="Wissotski M."/>
            <person name="Campos D."/>
            <person name="Kudrna D."/>
            <person name="Golser W."/>
            <person name="Ashely E."/>
            <person name="Descour A."/>
            <person name="Fernandes J."/>
            <person name="Soderlund C."/>
            <person name="Walbot V."/>
        </authorList>
    </citation>
    <scope>NUCLEOTIDE SEQUENCE</scope>
    <source>
        <strain evidence="1">B73</strain>
    </source>
</reference>
<evidence type="ECO:0000313" key="1">
    <source>
        <dbReference type="EMBL" id="ACR35275.1"/>
    </source>
</evidence>
<reference evidence="1" key="1">
    <citation type="journal article" date="2009" name="PLoS Genet.">
        <title>Sequencing, mapping, and analysis of 27,455 maize full-length cDNAs.</title>
        <authorList>
            <person name="Soderlund C."/>
            <person name="Descour A."/>
            <person name="Kudrna D."/>
            <person name="Bomhoff M."/>
            <person name="Boyd L."/>
            <person name="Currie J."/>
            <person name="Angelova A."/>
            <person name="Collura K."/>
            <person name="Wissotski M."/>
            <person name="Ashley E."/>
            <person name="Morrow D."/>
            <person name="Fernandes J."/>
            <person name="Walbot V."/>
            <person name="Yu Y."/>
        </authorList>
    </citation>
    <scope>NUCLEOTIDE SEQUENCE</scope>
    <source>
        <strain evidence="1">B73</strain>
    </source>
</reference>